<keyword evidence="2" id="KW-1133">Transmembrane helix</keyword>
<sequence>MAFATETFGNINSRSGYSSRRKKSLGISTGTVITGVAVAMFAWVAATLITTQSMVLSLPRSDISSADLLTPRASAFIVPQGRILHPARLASQTVPMGGRIRASGTSPDADKREAIARSKTILARALVKQQLASALSQQASDLARAQTASAVAKNDAQSNISGTAVSITTPANSIPQPAEIAVSKPATQATGPNTAAMDHPGKDSLPVPASASDATPIEMASAAPPAGTIDRAVAESLATAASIDPASQQPFDIIPMPRPGQTPAMDSAASPDAETIALAEAEDASSAEELPTVVPLPRPAHVVARAAGSDSASTPDAADTSPAPVLAYAKPDEEVKRSRQFLNPFAALSPRGGTAIYDISAGTVYLPSGERLEAHSGLGYMRDNPRYVDRKNTGPTPPETYNLTYRESLFHGVQALRLTPANGARVYGRDGLLAHTYMLRGGRAESNGCVVFKDYRRFLAAFKRGEIKRIQVVARLSSAPSNSNVASR</sequence>
<comment type="caution">
    <text evidence="4">The sequence shown here is derived from an EMBL/GenBank/DDBJ whole genome shotgun (WGS) entry which is preliminary data.</text>
</comment>
<dbReference type="Pfam" id="PF10908">
    <property type="entry name" value="Tlde1_dom"/>
    <property type="match status" value="1"/>
</dbReference>
<dbReference type="InterPro" id="IPR021225">
    <property type="entry name" value="Tlde1_dom"/>
</dbReference>
<dbReference type="Proteomes" id="UP001172645">
    <property type="component" value="Unassembled WGS sequence"/>
</dbReference>
<organism evidence="4 5">
    <name type="scientific">Rhizobium mayense</name>
    <dbReference type="NCBI Taxonomy" id="1312184"/>
    <lineage>
        <taxon>Bacteria</taxon>
        <taxon>Pseudomonadati</taxon>
        <taxon>Pseudomonadota</taxon>
        <taxon>Alphaproteobacteria</taxon>
        <taxon>Hyphomicrobiales</taxon>
        <taxon>Rhizobiaceae</taxon>
        <taxon>Rhizobium/Agrobacterium group</taxon>
        <taxon>Rhizobium</taxon>
    </lineage>
</organism>
<accession>A0ABT7JU22</accession>
<reference evidence="4" key="1">
    <citation type="submission" date="2023-06" db="EMBL/GenBank/DDBJ databases">
        <title>Phylogenetic Diversity of Rhizobium strains.</title>
        <authorList>
            <person name="Moura F.T."/>
            <person name="Helene L.C.F."/>
            <person name="Hungria M."/>
        </authorList>
    </citation>
    <scope>NUCLEOTIDE SEQUENCE</scope>
    <source>
        <strain evidence="4">CCGE526</strain>
    </source>
</reference>
<evidence type="ECO:0000256" key="2">
    <source>
        <dbReference type="SAM" id="Phobius"/>
    </source>
</evidence>
<feature type="region of interest" description="Disordered" evidence="1">
    <location>
        <begin position="182"/>
        <end position="211"/>
    </location>
</feature>
<evidence type="ECO:0000259" key="3">
    <source>
        <dbReference type="Pfam" id="PF10908"/>
    </source>
</evidence>
<gene>
    <name evidence="4" type="ORF">PY649_13100</name>
</gene>
<keyword evidence="5" id="KW-1185">Reference proteome</keyword>
<dbReference type="EMBL" id="JARFYM010000009">
    <property type="protein sequence ID" value="MDL2399838.1"/>
    <property type="molecule type" value="Genomic_DNA"/>
</dbReference>
<evidence type="ECO:0000313" key="5">
    <source>
        <dbReference type="Proteomes" id="UP001172645"/>
    </source>
</evidence>
<evidence type="ECO:0000313" key="4">
    <source>
        <dbReference type="EMBL" id="MDL2399838.1"/>
    </source>
</evidence>
<keyword evidence="2" id="KW-0472">Membrane</keyword>
<feature type="transmembrane region" description="Helical" evidence="2">
    <location>
        <begin position="24"/>
        <end position="46"/>
    </location>
</feature>
<dbReference type="RefSeq" id="WP_285868876.1">
    <property type="nucleotide sequence ID" value="NZ_JARFYM010000009.1"/>
</dbReference>
<protein>
    <submittedName>
        <fullName evidence="4">DUF2778 domain-containing protein</fullName>
    </submittedName>
</protein>
<proteinExistence type="predicted"/>
<feature type="domain" description="Tlde1" evidence="3">
    <location>
        <begin position="371"/>
        <end position="475"/>
    </location>
</feature>
<name>A0ABT7JU22_9HYPH</name>
<keyword evidence="2" id="KW-0812">Transmembrane</keyword>
<evidence type="ECO:0000256" key="1">
    <source>
        <dbReference type="SAM" id="MobiDB-lite"/>
    </source>
</evidence>